<name>A0A1D2VNC4_9ASCO</name>
<dbReference type="PANTHER" id="PTHR10853">
    <property type="entry name" value="PELOTA"/>
    <property type="match status" value="1"/>
</dbReference>
<dbReference type="SMART" id="SM01194">
    <property type="entry name" value="eRF1_1"/>
    <property type="match status" value="1"/>
</dbReference>
<evidence type="ECO:0000256" key="6">
    <source>
        <dbReference type="RuleBase" id="RU362019"/>
    </source>
</evidence>
<dbReference type="STRING" id="1344418.A0A1D2VNC4"/>
<keyword evidence="4 6" id="KW-0963">Cytoplasm</keyword>
<dbReference type="NCBIfam" id="TIGR00111">
    <property type="entry name" value="pelota"/>
    <property type="match status" value="1"/>
</dbReference>
<dbReference type="AlphaFoldDB" id="A0A1D2VNC4"/>
<dbReference type="GO" id="GO:0070966">
    <property type="term" value="P:nuclear-transcribed mRNA catabolic process, no-go decay"/>
    <property type="evidence" value="ECO:0007669"/>
    <property type="project" value="InterPro"/>
</dbReference>
<dbReference type="InterPro" id="IPR005142">
    <property type="entry name" value="eRF1_3"/>
</dbReference>
<evidence type="ECO:0000313" key="10">
    <source>
        <dbReference type="Proteomes" id="UP000095038"/>
    </source>
</evidence>
<gene>
    <name evidence="9" type="ORF">ASCRUDRAFT_31107</name>
</gene>
<keyword evidence="10" id="KW-1185">Reference proteome</keyword>
<feature type="domain" description="eRF1/Pelota-like N-terminal" evidence="8">
    <location>
        <begin position="1"/>
        <end position="131"/>
    </location>
</feature>
<dbReference type="InterPro" id="IPR005140">
    <property type="entry name" value="eRF1_Pelota-like_N"/>
</dbReference>
<proteinExistence type="inferred from homology"/>
<evidence type="ECO:0000313" key="9">
    <source>
        <dbReference type="EMBL" id="ODV63112.1"/>
    </source>
</evidence>
<dbReference type="GeneID" id="30963883"/>
<dbReference type="GO" id="GO:0032790">
    <property type="term" value="P:ribosome disassembly"/>
    <property type="evidence" value="ECO:0007669"/>
    <property type="project" value="TreeGrafter"/>
</dbReference>
<dbReference type="InParanoid" id="A0A1D2VNC4"/>
<dbReference type="InterPro" id="IPR005141">
    <property type="entry name" value="eRF1_2"/>
</dbReference>
<dbReference type="InterPro" id="IPR038069">
    <property type="entry name" value="Pelota/DOM34_N"/>
</dbReference>
<comment type="cofactor">
    <cofactor evidence="1 6">
        <name>a divalent metal cation</name>
        <dbReference type="ChEBI" id="CHEBI:60240"/>
    </cofactor>
</comment>
<dbReference type="SUPFAM" id="SSF159065">
    <property type="entry name" value="Dom34/Pelota N-terminal domain-like"/>
    <property type="match status" value="1"/>
</dbReference>
<dbReference type="GO" id="GO:0071025">
    <property type="term" value="P:RNA surveillance"/>
    <property type="evidence" value="ECO:0007669"/>
    <property type="project" value="InterPro"/>
</dbReference>
<dbReference type="FunCoup" id="A0A1D2VNC4">
    <property type="interactions" value="531"/>
</dbReference>
<evidence type="ECO:0000256" key="4">
    <source>
        <dbReference type="ARBA" id="ARBA00022490"/>
    </source>
</evidence>
<dbReference type="RefSeq" id="XP_020049419.1">
    <property type="nucleotide sequence ID" value="XM_020190247.1"/>
</dbReference>
<dbReference type="Gene3D" id="3.30.1330.30">
    <property type="match status" value="1"/>
</dbReference>
<dbReference type="Pfam" id="PF26356">
    <property type="entry name" value="Pelota_N"/>
    <property type="match status" value="1"/>
</dbReference>
<dbReference type="GO" id="GO:0070481">
    <property type="term" value="P:nuclear-transcribed mRNA catabolic process, non-stop decay"/>
    <property type="evidence" value="ECO:0007669"/>
    <property type="project" value="InterPro"/>
</dbReference>
<dbReference type="SUPFAM" id="SSF53137">
    <property type="entry name" value="Translational machinery components"/>
    <property type="match status" value="1"/>
</dbReference>
<reference evidence="10" key="1">
    <citation type="submission" date="2016-05" db="EMBL/GenBank/DDBJ databases">
        <title>Comparative genomics of biotechnologically important yeasts.</title>
        <authorList>
            <consortium name="DOE Joint Genome Institute"/>
            <person name="Riley R."/>
            <person name="Haridas S."/>
            <person name="Wolfe K.H."/>
            <person name="Lopes M.R."/>
            <person name="Hittinger C.T."/>
            <person name="Goker M."/>
            <person name="Salamov A."/>
            <person name="Wisecaver J."/>
            <person name="Long T.M."/>
            <person name="Aerts A.L."/>
            <person name="Barry K."/>
            <person name="Choi C."/>
            <person name="Clum A."/>
            <person name="Coughlan A.Y."/>
            <person name="Deshpande S."/>
            <person name="Douglass A.P."/>
            <person name="Hanson S.J."/>
            <person name="Klenk H.-P."/>
            <person name="Labutti K."/>
            <person name="Lapidus A."/>
            <person name="Lindquist E."/>
            <person name="Lipzen A."/>
            <person name="Meier-Kolthoff J.P."/>
            <person name="Ohm R.A."/>
            <person name="Otillar R.P."/>
            <person name="Pangilinan J."/>
            <person name="Peng Y."/>
            <person name="Rokas A."/>
            <person name="Rosa C.A."/>
            <person name="Scheuner C."/>
            <person name="Sibirny A.A."/>
            <person name="Slot J.C."/>
            <person name="Stielow J.B."/>
            <person name="Sun H."/>
            <person name="Kurtzman C.P."/>
            <person name="Blackwell M."/>
            <person name="Grigoriev I.V."/>
            <person name="Jeffries T.W."/>
        </authorList>
    </citation>
    <scope>NUCLEOTIDE SEQUENCE [LARGE SCALE GENOMIC DNA]</scope>
    <source>
        <strain evidence="10">DSM 1968</strain>
    </source>
</reference>
<protein>
    <recommendedName>
        <fullName evidence="6">Protein DOM34 homolog</fullName>
    </recommendedName>
</protein>
<dbReference type="GO" id="GO:0070651">
    <property type="term" value="P:nonfunctional rRNA decay"/>
    <property type="evidence" value="ECO:0007669"/>
    <property type="project" value="TreeGrafter"/>
</dbReference>
<dbReference type="PANTHER" id="PTHR10853:SF0">
    <property type="entry name" value="PROTEIN PELOTA HOMOLOG"/>
    <property type="match status" value="1"/>
</dbReference>
<dbReference type="GO" id="GO:0005737">
    <property type="term" value="C:cytoplasm"/>
    <property type="evidence" value="ECO:0007669"/>
    <property type="project" value="UniProtKB-SubCell"/>
</dbReference>
<dbReference type="Proteomes" id="UP000095038">
    <property type="component" value="Unassembled WGS sequence"/>
</dbReference>
<comment type="subcellular location">
    <subcellularLocation>
        <location evidence="2 6">Cytoplasm</location>
    </subcellularLocation>
</comment>
<dbReference type="GO" id="GO:0046872">
    <property type="term" value="F:metal ion binding"/>
    <property type="evidence" value="ECO:0007669"/>
    <property type="project" value="UniProtKB-KW"/>
</dbReference>
<keyword evidence="5 6" id="KW-0479">Metal-binding</keyword>
<evidence type="ECO:0000256" key="5">
    <source>
        <dbReference type="ARBA" id="ARBA00022723"/>
    </source>
</evidence>
<feature type="region of interest" description="Disordered" evidence="7">
    <location>
        <begin position="374"/>
        <end position="401"/>
    </location>
</feature>
<dbReference type="SUPFAM" id="SSF55315">
    <property type="entry name" value="L30e-like"/>
    <property type="match status" value="1"/>
</dbReference>
<dbReference type="Gene3D" id="2.30.30.870">
    <property type="entry name" value="Pelota, domain A"/>
    <property type="match status" value="1"/>
</dbReference>
<dbReference type="InterPro" id="IPR042226">
    <property type="entry name" value="eFR1_2_sf"/>
</dbReference>
<comment type="similarity">
    <text evidence="3 6">Belongs to the eukaryotic release factor 1 family. Pelota subfamily.</text>
</comment>
<dbReference type="EMBL" id="KV454476">
    <property type="protein sequence ID" value="ODV63112.1"/>
    <property type="molecule type" value="Genomic_DNA"/>
</dbReference>
<evidence type="ECO:0000256" key="1">
    <source>
        <dbReference type="ARBA" id="ARBA00001968"/>
    </source>
</evidence>
<dbReference type="Gene3D" id="3.30.420.60">
    <property type="entry name" value="eRF1 domain 2"/>
    <property type="match status" value="1"/>
</dbReference>
<dbReference type="InterPro" id="IPR029064">
    <property type="entry name" value="Ribosomal_eL30-like_sf"/>
</dbReference>
<organism evidence="9 10">
    <name type="scientific">Ascoidea rubescens DSM 1968</name>
    <dbReference type="NCBI Taxonomy" id="1344418"/>
    <lineage>
        <taxon>Eukaryota</taxon>
        <taxon>Fungi</taxon>
        <taxon>Dikarya</taxon>
        <taxon>Ascomycota</taxon>
        <taxon>Saccharomycotina</taxon>
        <taxon>Saccharomycetes</taxon>
        <taxon>Ascoideaceae</taxon>
        <taxon>Ascoidea</taxon>
    </lineage>
</organism>
<evidence type="ECO:0000256" key="2">
    <source>
        <dbReference type="ARBA" id="ARBA00004496"/>
    </source>
</evidence>
<dbReference type="InterPro" id="IPR004405">
    <property type="entry name" value="TF_pelota"/>
</dbReference>
<evidence type="ECO:0000259" key="8">
    <source>
        <dbReference type="SMART" id="SM01194"/>
    </source>
</evidence>
<dbReference type="Pfam" id="PF03465">
    <property type="entry name" value="eRF1_3"/>
    <property type="match status" value="1"/>
</dbReference>
<evidence type="ECO:0000256" key="3">
    <source>
        <dbReference type="ARBA" id="ARBA00009504"/>
    </source>
</evidence>
<evidence type="ECO:0000256" key="7">
    <source>
        <dbReference type="SAM" id="MobiDB-lite"/>
    </source>
</evidence>
<dbReference type="InterPro" id="IPR058547">
    <property type="entry name" value="Pelota_N"/>
</dbReference>
<sequence length="401" mass="45843">MKILKKAIDKQKSGYVRLQAEDNEDLWAIYNLIQKDHTEIEIKTNYNFKKEFGNGKTKIEKKILVLKLIVQKIDYKSNYDSIRLQGRTTSENDFVSKNSFESVQIDFNHPFNLYLEQWDKVSLQILQSCTIDQKAEVGAILLDEGLANFCLLTETVSIFKTNVTKSFPKKRRGDNSQYDKALNSFYNQIYEKLKTTFNLEKLKAIIISSPGFWAQDLLKKIIETAQAKTDKLVLNAKQKFLIAHSSTGLLQSLDEILKDKSVLKKLADTKFSINIHILNQFLKKINDDDYTACYGDVDVIKAIEMGVVQNILITDTKFRADDPNIRKKYLNLVDQVERTGGKATIFSTLHDSGVQLQNLTGIGCILRYPVPELFEDDDGPEQNSDDSDSDNDESDDDEDVF</sequence>
<dbReference type="Pfam" id="PF03464">
    <property type="entry name" value="eRF1_2"/>
    <property type="match status" value="1"/>
</dbReference>
<dbReference type="OrthoDB" id="10249111at2759"/>
<dbReference type="FunFam" id="3.30.1330.30:FF:000008">
    <property type="entry name" value="Protein pelota homolog"/>
    <property type="match status" value="1"/>
</dbReference>
<comment type="function">
    <text evidence="6">Component of the Dom34-Hbs1 complex, a complex that recognizes stalled ribosomes and triggers the No-Go Decay (NGD) pathway (PubMed:20890290). In the Dom34-Hbs1 complex, dom34 recognizes ribosomes stalled at the 3' end of an mRNA and engages stalled ribosomes by destabilizing mRNA in the mRNA channel. Following ribosome-binding, the Dom34-Hbs1 complex promotes the disassembly of stalled ribosomes, followed by degradation of damaged mRNAs as part of the NGD pathway.</text>
</comment>
<accession>A0A1D2VNC4</accession>